<dbReference type="SMART" id="SM00248">
    <property type="entry name" value="ANK"/>
    <property type="match status" value="10"/>
</dbReference>
<accession>A0ABR3GFE4</accession>
<feature type="repeat" description="ANK" evidence="3">
    <location>
        <begin position="394"/>
        <end position="426"/>
    </location>
</feature>
<name>A0ABR3GFE4_9PEZI</name>
<dbReference type="Proteomes" id="UP001447188">
    <property type="component" value="Unassembled WGS sequence"/>
</dbReference>
<sequence>MSSQTKAPPPPPKPRKASIPSKYLMNDIHRGTSRVKLINSLLSPTHKQRTSEGPAHHPDMIFGLITANSRLDDELNVAKIDFPSTPLWLLDLNEDPCGFPKKTPLGTIWRGVDANARDERGQTEFIRAVIQGTPNLHYAEMLAEFDGTDVNIQDEQGRTALHWTCAEGLSEMVKLCLSVSECLIGLRDSEGLTAFDISLRGRNRSEVIPTLFYHSMFELQETHPQEALLRVLTVASDPVKGRAVFPGVAIFDPILDRNKALVQALVDRGIDLTVTNGDGDTALHVATRADDVETTSILLKAGSDIDARDKEGRTALQLAEEIQMAEIVVLLKSATETPEDSITLLERANEVMPALQPTEKDQQEDIVLQREVVADTEGIVPHRTAVGIELSDGKGQTPLIQAALKGDVTAVRRLLDSGAAIDAKAGNGDTALHKAVYSGHMEIVEILLAGGACVGAVCSGRYTPLHEAAKTGNTEIVKKLLAVGAEIEAKTNRGVTALHEAARCGNAKMVNILLEHGAQLEATEDNGMTALHKAVSGGYPEVVIILLEHKAELEARCNAGKPLKIALKYGHQETAKILIDAGAQTKVDRLGNAVLHTLRLK</sequence>
<keyword evidence="1" id="KW-0677">Repeat</keyword>
<dbReference type="SUPFAM" id="SSF48403">
    <property type="entry name" value="Ankyrin repeat"/>
    <property type="match status" value="2"/>
</dbReference>
<comment type="caution">
    <text evidence="4">The sequence shown here is derived from an EMBL/GenBank/DDBJ whole genome shotgun (WGS) entry which is preliminary data.</text>
</comment>
<feature type="repeat" description="ANK" evidence="3">
    <location>
        <begin position="526"/>
        <end position="558"/>
    </location>
</feature>
<feature type="repeat" description="ANK" evidence="3">
    <location>
        <begin position="493"/>
        <end position="525"/>
    </location>
</feature>
<evidence type="ECO:0000256" key="2">
    <source>
        <dbReference type="ARBA" id="ARBA00023043"/>
    </source>
</evidence>
<keyword evidence="2 3" id="KW-0040">ANK repeat</keyword>
<dbReference type="PROSITE" id="PS50088">
    <property type="entry name" value="ANK_REPEAT"/>
    <property type="match status" value="6"/>
</dbReference>
<evidence type="ECO:0000256" key="1">
    <source>
        <dbReference type="ARBA" id="ARBA00022737"/>
    </source>
</evidence>
<reference evidence="4 5" key="1">
    <citation type="submission" date="2024-02" db="EMBL/GenBank/DDBJ databases">
        <title>Discinaceae phylogenomics.</title>
        <authorList>
            <person name="Dirks A.C."/>
            <person name="James T.Y."/>
        </authorList>
    </citation>
    <scope>NUCLEOTIDE SEQUENCE [LARGE SCALE GENOMIC DNA]</scope>
    <source>
        <strain evidence="4 5">ACD0624</strain>
    </source>
</reference>
<gene>
    <name evidence="4" type="ORF">Q9L58_006398</name>
</gene>
<dbReference type="PROSITE" id="PS50297">
    <property type="entry name" value="ANK_REP_REGION"/>
    <property type="match status" value="6"/>
</dbReference>
<evidence type="ECO:0000313" key="4">
    <source>
        <dbReference type="EMBL" id="KAL0634672.1"/>
    </source>
</evidence>
<evidence type="ECO:0000256" key="3">
    <source>
        <dbReference type="PROSITE-ProRule" id="PRU00023"/>
    </source>
</evidence>
<proteinExistence type="predicted"/>
<keyword evidence="5" id="KW-1185">Reference proteome</keyword>
<dbReference type="Gene3D" id="1.25.40.20">
    <property type="entry name" value="Ankyrin repeat-containing domain"/>
    <property type="match status" value="4"/>
</dbReference>
<dbReference type="Pfam" id="PF12796">
    <property type="entry name" value="Ank_2"/>
    <property type="match status" value="5"/>
</dbReference>
<dbReference type="PRINTS" id="PR01415">
    <property type="entry name" value="ANKYRIN"/>
</dbReference>
<feature type="repeat" description="ANK" evidence="3">
    <location>
        <begin position="427"/>
        <end position="459"/>
    </location>
</feature>
<dbReference type="InterPro" id="IPR036770">
    <property type="entry name" value="Ankyrin_rpt-contain_sf"/>
</dbReference>
<organism evidence="4 5">
    <name type="scientific">Discina gigas</name>
    <dbReference type="NCBI Taxonomy" id="1032678"/>
    <lineage>
        <taxon>Eukaryota</taxon>
        <taxon>Fungi</taxon>
        <taxon>Dikarya</taxon>
        <taxon>Ascomycota</taxon>
        <taxon>Pezizomycotina</taxon>
        <taxon>Pezizomycetes</taxon>
        <taxon>Pezizales</taxon>
        <taxon>Discinaceae</taxon>
        <taxon>Discina</taxon>
    </lineage>
</organism>
<feature type="repeat" description="ANK" evidence="3">
    <location>
        <begin position="460"/>
        <end position="492"/>
    </location>
</feature>
<dbReference type="EMBL" id="JBBBZM010000088">
    <property type="protein sequence ID" value="KAL0634672.1"/>
    <property type="molecule type" value="Genomic_DNA"/>
</dbReference>
<dbReference type="InterPro" id="IPR002110">
    <property type="entry name" value="Ankyrin_rpt"/>
</dbReference>
<protein>
    <submittedName>
        <fullName evidence="4">Uncharacterized protein</fullName>
    </submittedName>
</protein>
<dbReference type="PANTHER" id="PTHR24198">
    <property type="entry name" value="ANKYRIN REPEAT AND PROTEIN KINASE DOMAIN-CONTAINING PROTEIN"/>
    <property type="match status" value="1"/>
</dbReference>
<feature type="repeat" description="ANK" evidence="3">
    <location>
        <begin position="278"/>
        <end position="310"/>
    </location>
</feature>
<dbReference type="PANTHER" id="PTHR24198:SF165">
    <property type="entry name" value="ANKYRIN REPEAT-CONTAINING PROTEIN-RELATED"/>
    <property type="match status" value="1"/>
</dbReference>
<evidence type="ECO:0000313" key="5">
    <source>
        <dbReference type="Proteomes" id="UP001447188"/>
    </source>
</evidence>